<protein>
    <recommendedName>
        <fullName evidence="4">Outer membrane efflux protein</fullName>
    </recommendedName>
</protein>
<dbReference type="AlphaFoldDB" id="A0A7L9RUY2"/>
<dbReference type="RefSeq" id="WP_350331924.1">
    <property type="nucleotide sequence ID" value="NZ_CP054719.1"/>
</dbReference>
<name>A0A7L9RUY2_9PROT</name>
<evidence type="ECO:0000313" key="3">
    <source>
        <dbReference type="Proteomes" id="UP000594001"/>
    </source>
</evidence>
<dbReference type="KEGG" id="pbal:CPBP_01166"/>
<feature type="signal peptide" evidence="1">
    <location>
        <begin position="1"/>
        <end position="18"/>
    </location>
</feature>
<dbReference type="Proteomes" id="UP000594001">
    <property type="component" value="Chromosome"/>
</dbReference>
<keyword evidence="1" id="KW-0732">Signal</keyword>
<reference evidence="2 3" key="1">
    <citation type="submission" date="2020-06" db="EMBL/GenBank/DDBJ databases">
        <title>The endosymbiont of the kinetoplastid Bodo saltans is a Paracaedibacter-like alpha-proteobacterium possessing a putative toxin-antitoxin system.</title>
        <authorList>
            <person name="Midha S."/>
            <person name="Rigden D.J."/>
            <person name="Siozios S."/>
            <person name="Hurst G.D.D."/>
            <person name="Jackson A.P."/>
        </authorList>
    </citation>
    <scope>NUCLEOTIDE SEQUENCE [LARGE SCALE GENOMIC DNA]</scope>
    <source>
        <strain evidence="2">Lake Konstanz</strain>
    </source>
</reference>
<evidence type="ECO:0008006" key="4">
    <source>
        <dbReference type="Google" id="ProtNLM"/>
    </source>
</evidence>
<organism evidence="2 3">
    <name type="scientific">Candidatus Bodocaedibacter vickermanii</name>
    <dbReference type="NCBI Taxonomy" id="2741701"/>
    <lineage>
        <taxon>Bacteria</taxon>
        <taxon>Pseudomonadati</taxon>
        <taxon>Pseudomonadota</taxon>
        <taxon>Alphaproteobacteria</taxon>
        <taxon>Holosporales</taxon>
        <taxon>Candidatus Paracaedibacteraceae</taxon>
        <taxon>Candidatus Bodocaedibacter</taxon>
    </lineage>
</organism>
<proteinExistence type="predicted"/>
<feature type="chain" id="PRO_5032451142" description="Outer membrane efflux protein" evidence="1">
    <location>
        <begin position="19"/>
        <end position="379"/>
    </location>
</feature>
<evidence type="ECO:0000256" key="1">
    <source>
        <dbReference type="SAM" id="SignalP"/>
    </source>
</evidence>
<keyword evidence="3" id="KW-1185">Reference proteome</keyword>
<dbReference type="EMBL" id="CP054719">
    <property type="protein sequence ID" value="QOL20374.1"/>
    <property type="molecule type" value="Genomic_DNA"/>
</dbReference>
<sequence>MRKHLLVTMTCFMGTAFAAELIPDSVTTLTPAMQLSKLVDAESQAREKLLEHYNKANQININFCTQQHVYAMSKVLQEAKRRNVGVTVEILALHKKYLGLSLSPEMKFLAQLDYVIDKKSYESQRAGFADLKARLMLQYEYLVGVIQLIAEYDQVKDVPMIRSQSAGFQEMLPQLFEEAKKDFRGIAMFYASENLKEFLETFQPLLTPKNQDLALKKLEEILAEVRFISIGLEMSELTKDRTSPTDKMIALQKESFELPLRPDLKFVAKLNYIILKHPYDWERIAVDDLEAQFLHKYRCVKEYQELLAEYKHVQDSPEIKVTYAECVETLPSLFQNAKDDLIEASELYMKKKKMEYLHLVKTRRREVGDLIQQIVMEEI</sequence>
<accession>A0A7L9RUY2</accession>
<evidence type="ECO:0000313" key="2">
    <source>
        <dbReference type="EMBL" id="QOL20374.1"/>
    </source>
</evidence>
<gene>
    <name evidence="2" type="ORF">CPBP_01166</name>
</gene>